<feature type="compositionally biased region" description="Polar residues" evidence="1">
    <location>
        <begin position="175"/>
        <end position="185"/>
    </location>
</feature>
<name>A0ABY5UZX0_9BACT</name>
<sequence>MINKIIAEYLQTNKRLVVPHFGAFIRKENSEAIVFVPFLKKDDGVLQQLLVSEYGMDSADAQAVIDEYIAEIKESIAARGAYVIEGVGRLMTDSNGICYLELGAAPAQAAAVRPADTASPVGPASFPAPSAEPARHTKIQQQARPTEKTDKLGAAAASPQSPARKPEAQYPPDTRPSNPVTSRSVQDALYGNPRPTPMQAPADRQEQTFRTPMPNVRPGIQPPRPPMPPQGRPAGTGYRPSRPVGRQAPKSKADGFIVIAILAAVAALAAIIFGLTVTHGGPDILPLIESSSPDTTQVQPIAE</sequence>
<evidence type="ECO:0000313" key="4">
    <source>
        <dbReference type="Proteomes" id="UP001059295"/>
    </source>
</evidence>
<keyword evidence="2" id="KW-0472">Membrane</keyword>
<protein>
    <recommendedName>
        <fullName evidence="5">CCDC81-like prokaryotic HU domain-containing protein</fullName>
    </recommendedName>
</protein>
<evidence type="ECO:0000256" key="2">
    <source>
        <dbReference type="SAM" id="Phobius"/>
    </source>
</evidence>
<proteinExistence type="predicted"/>
<gene>
    <name evidence="3" type="ORF">NQ491_01665</name>
</gene>
<dbReference type="RefSeq" id="WP_026089520.1">
    <property type="nucleotide sequence ID" value="NZ_CAPH01000006.1"/>
</dbReference>
<evidence type="ECO:0008006" key="5">
    <source>
        <dbReference type="Google" id="ProtNLM"/>
    </source>
</evidence>
<organism evidence="3 4">
    <name type="scientific">Alistipes ihumii AP11</name>
    <dbReference type="NCBI Taxonomy" id="1211813"/>
    <lineage>
        <taxon>Bacteria</taxon>
        <taxon>Pseudomonadati</taxon>
        <taxon>Bacteroidota</taxon>
        <taxon>Bacteroidia</taxon>
        <taxon>Bacteroidales</taxon>
        <taxon>Rikenellaceae</taxon>
        <taxon>Alistipes</taxon>
    </lineage>
</organism>
<dbReference type="EMBL" id="CP102294">
    <property type="protein sequence ID" value="UWN57508.1"/>
    <property type="molecule type" value="Genomic_DNA"/>
</dbReference>
<reference evidence="3" key="1">
    <citation type="journal article" date="2022" name="Cell">
        <title>Design, construction, and in vivo augmentation of a complex gut microbiome.</title>
        <authorList>
            <person name="Cheng A.G."/>
            <person name="Ho P.Y."/>
            <person name="Aranda-Diaz A."/>
            <person name="Jain S."/>
            <person name="Yu F.B."/>
            <person name="Meng X."/>
            <person name="Wang M."/>
            <person name="Iakiviak M."/>
            <person name="Nagashima K."/>
            <person name="Zhao A."/>
            <person name="Murugkar P."/>
            <person name="Patil A."/>
            <person name="Atabakhsh K."/>
            <person name="Weakley A."/>
            <person name="Yan J."/>
            <person name="Brumbaugh A.R."/>
            <person name="Higginbottom S."/>
            <person name="Dimas A."/>
            <person name="Shiver A.L."/>
            <person name="Deutschbauer A."/>
            <person name="Neff N."/>
            <person name="Sonnenburg J.L."/>
            <person name="Huang K.C."/>
            <person name="Fischbach M.A."/>
        </authorList>
    </citation>
    <scope>NUCLEOTIDE SEQUENCE</scope>
    <source>
        <strain evidence="3">AP11</strain>
    </source>
</reference>
<accession>A0ABY5UZX0</accession>
<keyword evidence="4" id="KW-1185">Reference proteome</keyword>
<evidence type="ECO:0000256" key="1">
    <source>
        <dbReference type="SAM" id="MobiDB-lite"/>
    </source>
</evidence>
<dbReference type="Proteomes" id="UP001059295">
    <property type="component" value="Chromosome"/>
</dbReference>
<feature type="transmembrane region" description="Helical" evidence="2">
    <location>
        <begin position="256"/>
        <end position="277"/>
    </location>
</feature>
<keyword evidence="2" id="KW-0812">Transmembrane</keyword>
<feature type="compositionally biased region" description="Pro residues" evidence="1">
    <location>
        <begin position="220"/>
        <end position="231"/>
    </location>
</feature>
<dbReference type="GeneID" id="82890401"/>
<feature type="compositionally biased region" description="Low complexity" evidence="1">
    <location>
        <begin position="116"/>
        <end position="132"/>
    </location>
</feature>
<evidence type="ECO:0000313" key="3">
    <source>
        <dbReference type="EMBL" id="UWN57508.1"/>
    </source>
</evidence>
<keyword evidence="2" id="KW-1133">Transmembrane helix</keyword>
<feature type="region of interest" description="Disordered" evidence="1">
    <location>
        <begin position="116"/>
        <end position="249"/>
    </location>
</feature>